<dbReference type="STRING" id="1838286.Verru16b_00243"/>
<keyword evidence="2" id="KW-0472">Membrane</keyword>
<keyword evidence="2" id="KW-1133">Transmembrane helix</keyword>
<sequence>MFKSTPDPTRSQITASASAAGVPSQNQPDSALPAGNLPFGIAAGLVAALIGAGLWAAITVATEYQIGFMAVGVGFLVGFAVGHFGGGQATVYRVVGATLALLGCVLGNFFTLIGFASQQEQVGFFALLSQIDYTAIPGVMASTASPMDFLFYAIAVYEGFKLSVKS</sequence>
<feature type="transmembrane region" description="Helical" evidence="2">
    <location>
        <begin position="94"/>
        <end position="115"/>
    </location>
</feature>
<dbReference type="AlphaFoldDB" id="A0A1I7PHV4"/>
<dbReference type="Proteomes" id="UP000095228">
    <property type="component" value="Chromosome"/>
</dbReference>
<evidence type="ECO:0000313" key="3">
    <source>
        <dbReference type="EMBL" id="AOS43200.1"/>
    </source>
</evidence>
<feature type="transmembrane region" description="Helical" evidence="2">
    <location>
        <begin position="135"/>
        <end position="157"/>
    </location>
</feature>
<evidence type="ECO:0000313" key="4">
    <source>
        <dbReference type="Proteomes" id="UP000095228"/>
    </source>
</evidence>
<dbReference type="EMBL" id="CP016094">
    <property type="protein sequence ID" value="AOS43200.1"/>
    <property type="molecule type" value="Genomic_DNA"/>
</dbReference>
<name>A0A1I7PHV4_9BACT</name>
<evidence type="ECO:0000256" key="2">
    <source>
        <dbReference type="SAM" id="Phobius"/>
    </source>
</evidence>
<protein>
    <submittedName>
        <fullName evidence="3">Uncharacterized protein</fullName>
    </submittedName>
</protein>
<feature type="transmembrane region" description="Helical" evidence="2">
    <location>
        <begin position="64"/>
        <end position="82"/>
    </location>
</feature>
<dbReference type="RefSeq" id="WP_218918798.1">
    <property type="nucleotide sequence ID" value="NZ_CP016094.1"/>
</dbReference>
<gene>
    <name evidence="3" type="ORF">Verru16b_00243</name>
</gene>
<keyword evidence="2" id="KW-0812">Transmembrane</keyword>
<feature type="region of interest" description="Disordered" evidence="1">
    <location>
        <begin position="1"/>
        <end position="27"/>
    </location>
</feature>
<accession>A0A1I7PHV4</accession>
<dbReference type="PATRIC" id="fig|1838286.3.peg.245"/>
<dbReference type="KEGG" id="obg:Verru16b_00243"/>
<proteinExistence type="predicted"/>
<keyword evidence="4" id="KW-1185">Reference proteome</keyword>
<evidence type="ECO:0000256" key="1">
    <source>
        <dbReference type="SAM" id="MobiDB-lite"/>
    </source>
</evidence>
<reference evidence="3 4" key="1">
    <citation type="submission" date="2016-06" db="EMBL/GenBank/DDBJ databases">
        <title>Three novel species with peptidoglycan cell walls form the new genus Lacunisphaera gen. nov. in the family Opitutaceae of the verrucomicrobial subdivision 4.</title>
        <authorList>
            <person name="Rast P."/>
            <person name="Gloeckner I."/>
            <person name="Jogler M."/>
            <person name="Boedeker C."/>
            <person name="Jeske O."/>
            <person name="Wiegand S."/>
            <person name="Reinhardt R."/>
            <person name="Schumann P."/>
            <person name="Rohde M."/>
            <person name="Spring S."/>
            <person name="Gloeckner F.O."/>
            <person name="Jogler C."/>
        </authorList>
    </citation>
    <scope>NUCLEOTIDE SEQUENCE [LARGE SCALE GENOMIC DNA]</scope>
    <source>
        <strain evidence="3 4">IG16b</strain>
    </source>
</reference>
<feature type="transmembrane region" description="Helical" evidence="2">
    <location>
        <begin position="37"/>
        <end position="58"/>
    </location>
</feature>
<organism evidence="3 4">
    <name type="scientific">Lacunisphaera limnophila</name>
    <dbReference type="NCBI Taxonomy" id="1838286"/>
    <lineage>
        <taxon>Bacteria</taxon>
        <taxon>Pseudomonadati</taxon>
        <taxon>Verrucomicrobiota</taxon>
        <taxon>Opitutia</taxon>
        <taxon>Opitutales</taxon>
        <taxon>Opitutaceae</taxon>
        <taxon>Lacunisphaera</taxon>
    </lineage>
</organism>